<dbReference type="AlphaFoldDB" id="A0A804PHR6"/>
<feature type="region of interest" description="Disordered" evidence="1">
    <location>
        <begin position="35"/>
        <end position="73"/>
    </location>
</feature>
<sequence>MADIDQDEPLNPKALTDPNSSFYKINSVRLHHKVCSHEDEDSSSDQSTGSTSVPLLPQTQTLSGKARLACPYC</sequence>
<keyword evidence="3" id="KW-1185">Reference proteome</keyword>
<evidence type="ECO:0000256" key="1">
    <source>
        <dbReference type="SAM" id="MobiDB-lite"/>
    </source>
</evidence>
<protein>
    <submittedName>
        <fullName evidence="2">Uncharacterized protein</fullName>
    </submittedName>
</protein>
<dbReference type="Gramene" id="Zm00001eb240360_T001">
    <property type="protein sequence ID" value="Zm00001eb240360_P001"/>
    <property type="gene ID" value="Zm00001eb240360"/>
</dbReference>
<reference evidence="3" key="1">
    <citation type="journal article" date="2009" name="Science">
        <title>The B73 maize genome: complexity, diversity, and dynamics.</title>
        <authorList>
            <person name="Schnable P.S."/>
            <person name="Ware D."/>
            <person name="Fulton R.S."/>
            <person name="Stein J.C."/>
            <person name="Wei F."/>
            <person name="Pasternak S."/>
            <person name="Liang C."/>
            <person name="Zhang J."/>
            <person name="Fulton L."/>
            <person name="Graves T.A."/>
            <person name="Minx P."/>
            <person name="Reily A.D."/>
            <person name="Courtney L."/>
            <person name="Kruchowski S.S."/>
            <person name="Tomlinson C."/>
            <person name="Strong C."/>
            <person name="Delehaunty K."/>
            <person name="Fronick C."/>
            <person name="Courtney B."/>
            <person name="Rock S.M."/>
            <person name="Belter E."/>
            <person name="Du F."/>
            <person name="Kim K."/>
            <person name="Abbott R.M."/>
            <person name="Cotton M."/>
            <person name="Levy A."/>
            <person name="Marchetto P."/>
            <person name="Ochoa K."/>
            <person name="Jackson S.M."/>
            <person name="Gillam B."/>
            <person name="Chen W."/>
            <person name="Yan L."/>
            <person name="Higginbotham J."/>
            <person name="Cardenas M."/>
            <person name="Waligorski J."/>
            <person name="Applebaum E."/>
            <person name="Phelps L."/>
            <person name="Falcone J."/>
            <person name="Kanchi K."/>
            <person name="Thane T."/>
            <person name="Scimone A."/>
            <person name="Thane N."/>
            <person name="Henke J."/>
            <person name="Wang T."/>
            <person name="Ruppert J."/>
            <person name="Shah N."/>
            <person name="Rotter K."/>
            <person name="Hodges J."/>
            <person name="Ingenthron E."/>
            <person name="Cordes M."/>
            <person name="Kohlberg S."/>
            <person name="Sgro J."/>
            <person name="Delgado B."/>
            <person name="Mead K."/>
            <person name="Chinwalla A."/>
            <person name="Leonard S."/>
            <person name="Crouse K."/>
            <person name="Collura K."/>
            <person name="Kudrna D."/>
            <person name="Currie J."/>
            <person name="He R."/>
            <person name="Angelova A."/>
            <person name="Rajasekar S."/>
            <person name="Mueller T."/>
            <person name="Lomeli R."/>
            <person name="Scara G."/>
            <person name="Ko A."/>
            <person name="Delaney K."/>
            <person name="Wissotski M."/>
            <person name="Lopez G."/>
            <person name="Campos D."/>
            <person name="Braidotti M."/>
            <person name="Ashley E."/>
            <person name="Golser W."/>
            <person name="Kim H."/>
            <person name="Lee S."/>
            <person name="Lin J."/>
            <person name="Dujmic Z."/>
            <person name="Kim W."/>
            <person name="Talag J."/>
            <person name="Zuccolo A."/>
            <person name="Fan C."/>
            <person name="Sebastian A."/>
            <person name="Kramer M."/>
            <person name="Spiegel L."/>
            <person name="Nascimento L."/>
            <person name="Zutavern T."/>
            <person name="Miller B."/>
            <person name="Ambroise C."/>
            <person name="Muller S."/>
            <person name="Spooner W."/>
            <person name="Narechania A."/>
            <person name="Ren L."/>
            <person name="Wei S."/>
            <person name="Kumari S."/>
            <person name="Faga B."/>
            <person name="Levy M.J."/>
            <person name="McMahan L."/>
            <person name="Van Buren P."/>
            <person name="Vaughn M.W."/>
            <person name="Ying K."/>
            <person name="Yeh C.-T."/>
            <person name="Emrich S.J."/>
            <person name="Jia Y."/>
            <person name="Kalyanaraman A."/>
            <person name="Hsia A.-P."/>
            <person name="Barbazuk W.B."/>
            <person name="Baucom R.S."/>
            <person name="Brutnell T.P."/>
            <person name="Carpita N.C."/>
            <person name="Chaparro C."/>
            <person name="Chia J.-M."/>
            <person name="Deragon J.-M."/>
            <person name="Estill J.C."/>
            <person name="Fu Y."/>
            <person name="Jeddeloh J.A."/>
            <person name="Han Y."/>
            <person name="Lee H."/>
            <person name="Li P."/>
            <person name="Lisch D.R."/>
            <person name="Liu S."/>
            <person name="Liu Z."/>
            <person name="Nagel D.H."/>
            <person name="McCann M.C."/>
            <person name="SanMiguel P."/>
            <person name="Myers A.M."/>
            <person name="Nettleton D."/>
            <person name="Nguyen J."/>
            <person name="Penning B.W."/>
            <person name="Ponnala L."/>
            <person name="Schneider K.L."/>
            <person name="Schwartz D.C."/>
            <person name="Sharma A."/>
            <person name="Soderlund C."/>
            <person name="Springer N.M."/>
            <person name="Sun Q."/>
            <person name="Wang H."/>
            <person name="Waterman M."/>
            <person name="Westerman R."/>
            <person name="Wolfgruber T.K."/>
            <person name="Yang L."/>
            <person name="Yu Y."/>
            <person name="Zhang L."/>
            <person name="Zhou S."/>
            <person name="Zhu Q."/>
            <person name="Bennetzen J.L."/>
            <person name="Dawe R.K."/>
            <person name="Jiang J."/>
            <person name="Jiang N."/>
            <person name="Presting G.G."/>
            <person name="Wessler S.R."/>
            <person name="Aluru S."/>
            <person name="Martienssen R.A."/>
            <person name="Clifton S.W."/>
            <person name="McCombie W.R."/>
            <person name="Wing R.A."/>
            <person name="Wilson R.K."/>
        </authorList>
    </citation>
    <scope>NUCLEOTIDE SEQUENCE [LARGE SCALE GENOMIC DNA]</scope>
    <source>
        <strain evidence="3">cv. B73</strain>
    </source>
</reference>
<accession>A0A804PHR6</accession>
<dbReference type="Proteomes" id="UP000007305">
    <property type="component" value="Chromosome 5"/>
</dbReference>
<evidence type="ECO:0000313" key="3">
    <source>
        <dbReference type="Proteomes" id="UP000007305"/>
    </source>
</evidence>
<evidence type="ECO:0000313" key="2">
    <source>
        <dbReference type="EnsemblPlants" id="Zm00001eb240360_P001"/>
    </source>
</evidence>
<organism evidence="2 3">
    <name type="scientific">Zea mays</name>
    <name type="common">Maize</name>
    <dbReference type="NCBI Taxonomy" id="4577"/>
    <lineage>
        <taxon>Eukaryota</taxon>
        <taxon>Viridiplantae</taxon>
        <taxon>Streptophyta</taxon>
        <taxon>Embryophyta</taxon>
        <taxon>Tracheophyta</taxon>
        <taxon>Spermatophyta</taxon>
        <taxon>Magnoliopsida</taxon>
        <taxon>Liliopsida</taxon>
        <taxon>Poales</taxon>
        <taxon>Poaceae</taxon>
        <taxon>PACMAD clade</taxon>
        <taxon>Panicoideae</taxon>
        <taxon>Andropogonodae</taxon>
        <taxon>Andropogoneae</taxon>
        <taxon>Tripsacinae</taxon>
        <taxon>Zea</taxon>
    </lineage>
</organism>
<reference evidence="2" key="2">
    <citation type="submission" date="2019-07" db="EMBL/GenBank/DDBJ databases">
        <authorList>
            <person name="Seetharam A."/>
            <person name="Woodhouse M."/>
            <person name="Cannon E."/>
        </authorList>
    </citation>
    <scope>NUCLEOTIDE SEQUENCE [LARGE SCALE GENOMIC DNA]</scope>
    <source>
        <strain evidence="2">cv. B73</strain>
    </source>
</reference>
<reference evidence="2" key="3">
    <citation type="submission" date="2021-05" db="UniProtKB">
        <authorList>
            <consortium name="EnsemblPlants"/>
        </authorList>
    </citation>
    <scope>IDENTIFICATION</scope>
    <source>
        <strain evidence="2">cv. B73</strain>
    </source>
</reference>
<proteinExistence type="predicted"/>
<name>A0A804PHR6_MAIZE</name>
<dbReference type="InParanoid" id="A0A804PHR6"/>
<dbReference type="EnsemblPlants" id="Zm00001eb240360_T001">
    <property type="protein sequence ID" value="Zm00001eb240360_P001"/>
    <property type="gene ID" value="Zm00001eb240360"/>
</dbReference>